<sequence length="920" mass="99466">MPAAVAFPKDREDVQVALDVAARHGVPVIARGAGTSQNGQPIGPGLVLDFSRHYNAVLDVDADAMTATVEPGVVLERLNTRLRAQGLFFPVEPSTASRCTIGGMTGNNSCGARSLAYGKMVDNVIAVEALFADGTPFRFQTGADTERSWALVHEMRSLAERLRPEIEARFPKVQRRVGGYNLDQLLLTNPHDAGLLVGSEGTLALSTAITLKLSRLPTHRVMGICHFPSFRAAMETTRHLVDLRPTAVELVDNNVLTLGADMPLFRRTLDRITKGRPDCLLLVEFAGDAAAPLLQDLTRLEACMADHGYPDAIVSVSDPAMQREVWEMREACLNIMMSARGDAKAVSFIEDCAVPLEHLADYTDAITALFDRHGTRGTWYAHASVGCLHVRPILNMKDPRGLATMRAIAEEACDLVKKFKGSHSGEHGDGISRSEFHARMFGDRLVRGFEAVKDGFDPRGHLNPGKIVRPYRMDDPALMRFGPGYAITQPARTALDWGDPASGGFGGAVEMCNNNGTCRKLVGGGMCPSYRVTRDEQHLTRGRANTLRLAISGQLGPDAISSPELKESMALCVGCKACRHECPTGVDMAKMKIEVLHHHHSRHGLPLRDRLVAFLPRYAPVVARLRWLANLRDRVPGLAWASDRMLGLSARRALPVWTAPWQDPGPVATPTDVLGDGLDIVLFGDTFNRYFEPGNLAAATRVLLAAGYRLHHVGPPTPRPLCCGRTFLASGQVDQARAEAERLVSALDPFVARGSRIVGLEPSCLLTLRDELLSVLPGDAARRIAGSALLVEELLAADLSAGRITLPLRDLGPKVAHLHGHCHQKAFGAMGSVAAILAHVPGLEVRTIDSACCGMAGAFGHQSESYDVSVAMAELSLLPTLRKAQADDVILADGTSCRKQIVDGTGRDARHVVQLLSEHL</sequence>
<evidence type="ECO:0000256" key="10">
    <source>
        <dbReference type="ARBA" id="ARBA00051291"/>
    </source>
</evidence>
<feature type="domain" description="FAD-binding PCMH-type" evidence="14">
    <location>
        <begin position="1"/>
        <end position="216"/>
    </location>
</feature>
<dbReference type="GO" id="GO:0008720">
    <property type="term" value="F:D-lactate dehydrogenase (NAD+) activity"/>
    <property type="evidence" value="ECO:0007669"/>
    <property type="project" value="TreeGrafter"/>
</dbReference>
<evidence type="ECO:0000256" key="5">
    <source>
        <dbReference type="ARBA" id="ARBA00022827"/>
    </source>
</evidence>
<dbReference type="GO" id="GO:0051990">
    <property type="term" value="F:(R)-2-hydroxyglutarate dehydrogenase activity"/>
    <property type="evidence" value="ECO:0007669"/>
    <property type="project" value="UniProtKB-EC"/>
</dbReference>
<keyword evidence="6" id="KW-0560">Oxidoreductase</keyword>
<keyword evidence="2" id="KW-0004">4Fe-4S</keyword>
<protein>
    <recommendedName>
        <fullName evidence="12">D-2-hydroxyglutarate dehydrogenase</fullName>
        <ecNumber evidence="9">1.1.99.39</ecNumber>
    </recommendedName>
</protein>
<dbReference type="GO" id="GO:0051539">
    <property type="term" value="F:4 iron, 4 sulfur cluster binding"/>
    <property type="evidence" value="ECO:0007669"/>
    <property type="project" value="UniProtKB-KW"/>
</dbReference>
<dbReference type="InterPro" id="IPR004113">
    <property type="entry name" value="FAD-bd_oxidored_4_C"/>
</dbReference>
<evidence type="ECO:0000259" key="13">
    <source>
        <dbReference type="PROSITE" id="PS51379"/>
    </source>
</evidence>
<keyword evidence="5" id="KW-0274">FAD</keyword>
<comment type="similarity">
    <text evidence="11">In the N-terminal section; belongs to the FAD-binding oxidoreductase/transferase type 4 family.</text>
</comment>
<dbReference type="SUPFAM" id="SSF55103">
    <property type="entry name" value="FAD-linked oxidases, C-terminal domain"/>
    <property type="match status" value="1"/>
</dbReference>
<evidence type="ECO:0000256" key="4">
    <source>
        <dbReference type="ARBA" id="ARBA00022723"/>
    </source>
</evidence>
<dbReference type="InterPro" id="IPR016166">
    <property type="entry name" value="FAD-bd_PCMH"/>
</dbReference>
<dbReference type="AlphaFoldDB" id="A0A3S8U8G8"/>
<keyword evidence="3" id="KW-0285">Flavoprotein</keyword>
<dbReference type="InterPro" id="IPR017900">
    <property type="entry name" value="4Fe4S_Fe_S_CS"/>
</dbReference>
<dbReference type="GO" id="GO:1903457">
    <property type="term" value="P:lactate catabolic process"/>
    <property type="evidence" value="ECO:0007669"/>
    <property type="project" value="TreeGrafter"/>
</dbReference>
<keyword evidence="7" id="KW-0408">Iron</keyword>
<accession>A0A3S8U8G8</accession>
<comment type="catalytic activity">
    <reaction evidence="10">
        <text>(R)-2-hydroxyglutarate + A = 2-oxoglutarate + AH2</text>
        <dbReference type="Rhea" id="RHEA:38295"/>
        <dbReference type="ChEBI" id="CHEBI:13193"/>
        <dbReference type="ChEBI" id="CHEBI:15801"/>
        <dbReference type="ChEBI" id="CHEBI:16810"/>
        <dbReference type="ChEBI" id="CHEBI:17499"/>
        <dbReference type="EC" id="1.1.99.39"/>
    </reaction>
    <physiologicalReaction direction="left-to-right" evidence="10">
        <dbReference type="Rhea" id="RHEA:38296"/>
    </physiologicalReaction>
</comment>
<comment type="cofactor">
    <cofactor evidence="1">
        <name>FAD</name>
        <dbReference type="ChEBI" id="CHEBI:57692"/>
    </cofactor>
</comment>
<evidence type="ECO:0000313" key="16">
    <source>
        <dbReference type="Proteomes" id="UP000282002"/>
    </source>
</evidence>
<evidence type="ECO:0000256" key="1">
    <source>
        <dbReference type="ARBA" id="ARBA00001974"/>
    </source>
</evidence>
<dbReference type="InterPro" id="IPR017896">
    <property type="entry name" value="4Fe4S_Fe-S-bd"/>
</dbReference>
<evidence type="ECO:0000256" key="9">
    <source>
        <dbReference type="ARBA" id="ARBA00039003"/>
    </source>
</evidence>
<dbReference type="FunFam" id="3.30.70.2740:FF:000003">
    <property type="entry name" value="Oxidoreductase, FAD-binding, putative"/>
    <property type="match status" value="1"/>
</dbReference>
<evidence type="ECO:0000256" key="12">
    <source>
        <dbReference type="ARBA" id="ARBA00067680"/>
    </source>
</evidence>
<evidence type="ECO:0000256" key="7">
    <source>
        <dbReference type="ARBA" id="ARBA00023004"/>
    </source>
</evidence>
<dbReference type="InterPro" id="IPR006094">
    <property type="entry name" value="Oxid_FAD_bind_N"/>
</dbReference>
<dbReference type="GO" id="GO:0046872">
    <property type="term" value="F:metal ion binding"/>
    <property type="evidence" value="ECO:0007669"/>
    <property type="project" value="UniProtKB-KW"/>
</dbReference>
<dbReference type="InterPro" id="IPR036318">
    <property type="entry name" value="FAD-bd_PCMH-like_sf"/>
</dbReference>
<evidence type="ECO:0000256" key="3">
    <source>
        <dbReference type="ARBA" id="ARBA00022630"/>
    </source>
</evidence>
<evidence type="ECO:0000256" key="6">
    <source>
        <dbReference type="ARBA" id="ARBA00023002"/>
    </source>
</evidence>
<dbReference type="OrthoDB" id="9811557at2"/>
<dbReference type="EC" id="1.1.99.39" evidence="9"/>
<dbReference type="PROSITE" id="PS51387">
    <property type="entry name" value="FAD_PCMH"/>
    <property type="match status" value="1"/>
</dbReference>
<keyword evidence="4" id="KW-0479">Metal-binding</keyword>
<dbReference type="PROSITE" id="PS51379">
    <property type="entry name" value="4FE4S_FER_2"/>
    <property type="match status" value="1"/>
</dbReference>
<dbReference type="PANTHER" id="PTHR11748:SF119">
    <property type="entry name" value="D-2-HYDROXYGLUTARATE DEHYDROGENASE"/>
    <property type="match status" value="1"/>
</dbReference>
<name>A0A3S8U8G8_9RHOB</name>
<dbReference type="EMBL" id="CP034328">
    <property type="protein sequence ID" value="AZL60012.1"/>
    <property type="molecule type" value="Genomic_DNA"/>
</dbReference>
<reference evidence="15 16" key="1">
    <citation type="submission" date="2018-12" db="EMBL/GenBank/DDBJ databases">
        <title>Complete genome sequencing of Tabrizicola sp. K13M18.</title>
        <authorList>
            <person name="Bae J.-W."/>
        </authorList>
    </citation>
    <scope>NUCLEOTIDE SEQUENCE [LARGE SCALE GENOMIC DNA]</scope>
    <source>
        <strain evidence="15 16">K13M18</strain>
    </source>
</reference>
<dbReference type="SUPFAM" id="SSF46548">
    <property type="entry name" value="alpha-helical ferredoxin"/>
    <property type="match status" value="1"/>
</dbReference>
<evidence type="ECO:0000256" key="11">
    <source>
        <dbReference type="ARBA" id="ARBA00060924"/>
    </source>
</evidence>
<organism evidence="15 16">
    <name type="scientific">Tabrizicola piscis</name>
    <dbReference type="NCBI Taxonomy" id="2494374"/>
    <lineage>
        <taxon>Bacteria</taxon>
        <taxon>Pseudomonadati</taxon>
        <taxon>Pseudomonadota</taxon>
        <taxon>Alphaproteobacteria</taxon>
        <taxon>Rhodobacterales</taxon>
        <taxon>Paracoccaceae</taxon>
        <taxon>Tabrizicola</taxon>
    </lineage>
</organism>
<evidence type="ECO:0000313" key="15">
    <source>
        <dbReference type="EMBL" id="AZL60012.1"/>
    </source>
</evidence>
<dbReference type="Gene3D" id="3.30.465.10">
    <property type="match status" value="1"/>
</dbReference>
<dbReference type="PROSITE" id="PS00198">
    <property type="entry name" value="4FE4S_FER_1"/>
    <property type="match status" value="1"/>
</dbReference>
<dbReference type="KEGG" id="taw:EI545_14935"/>
<dbReference type="RefSeq" id="WP_125326207.1">
    <property type="nucleotide sequence ID" value="NZ_CP034328.1"/>
</dbReference>
<keyword evidence="8" id="KW-0411">Iron-sulfur</keyword>
<dbReference type="Proteomes" id="UP000282002">
    <property type="component" value="Chromosome"/>
</dbReference>
<dbReference type="SUPFAM" id="SSF56176">
    <property type="entry name" value="FAD-binding/transporter-associated domain-like"/>
    <property type="match status" value="1"/>
</dbReference>
<evidence type="ECO:0000256" key="8">
    <source>
        <dbReference type="ARBA" id="ARBA00023014"/>
    </source>
</evidence>
<dbReference type="Gene3D" id="3.30.70.2740">
    <property type="match status" value="1"/>
</dbReference>
<dbReference type="Pfam" id="PF02913">
    <property type="entry name" value="FAD-oxidase_C"/>
    <property type="match status" value="1"/>
</dbReference>
<dbReference type="Gene3D" id="3.30.70.2190">
    <property type="match status" value="1"/>
</dbReference>
<dbReference type="Pfam" id="PF13183">
    <property type="entry name" value="Fer4_8"/>
    <property type="match status" value="1"/>
</dbReference>
<dbReference type="InterPro" id="IPR016164">
    <property type="entry name" value="FAD-linked_Oxase-like_C"/>
</dbReference>
<dbReference type="PANTHER" id="PTHR11748">
    <property type="entry name" value="D-LACTATE DEHYDROGENASE"/>
    <property type="match status" value="1"/>
</dbReference>
<evidence type="ECO:0000256" key="2">
    <source>
        <dbReference type="ARBA" id="ARBA00022485"/>
    </source>
</evidence>
<keyword evidence="16" id="KW-1185">Reference proteome</keyword>
<gene>
    <name evidence="15" type="ORF">EI545_14935</name>
</gene>
<evidence type="ECO:0000259" key="14">
    <source>
        <dbReference type="PROSITE" id="PS51387"/>
    </source>
</evidence>
<dbReference type="InterPro" id="IPR016169">
    <property type="entry name" value="FAD-bd_PCMH_sub2"/>
</dbReference>
<dbReference type="GO" id="GO:0071949">
    <property type="term" value="F:FAD binding"/>
    <property type="evidence" value="ECO:0007669"/>
    <property type="project" value="InterPro"/>
</dbReference>
<feature type="domain" description="4Fe-4S ferredoxin-type" evidence="13">
    <location>
        <begin position="561"/>
        <end position="592"/>
    </location>
</feature>
<dbReference type="GO" id="GO:0004458">
    <property type="term" value="F:D-lactate dehydrogenase (cytochrome) activity"/>
    <property type="evidence" value="ECO:0007669"/>
    <property type="project" value="TreeGrafter"/>
</dbReference>
<proteinExistence type="inferred from homology"/>
<dbReference type="Pfam" id="PF01565">
    <property type="entry name" value="FAD_binding_4"/>
    <property type="match status" value="1"/>
</dbReference>